<dbReference type="PATRIC" id="fig|476272.21.peg.620"/>
<sequence length="85" mass="9968">MKVWITKYALTDGIIEALAFKLTYRTYIIIPKYIGTKLGMFRLMNILDYSVSKSSAIKDAEEMRQKKIASLKQQIKKLEEMRFDV</sequence>
<name>C0CR31_BLAHS</name>
<reference evidence="1 2" key="1">
    <citation type="submission" date="2009-01" db="EMBL/GenBank/DDBJ databases">
        <authorList>
            <person name="Fulton L."/>
            <person name="Clifton S."/>
            <person name="Fulton B."/>
            <person name="Xu J."/>
            <person name="Minx P."/>
            <person name="Pepin K.H."/>
            <person name="Johnson M."/>
            <person name="Bhonagiri V."/>
            <person name="Nash W.E."/>
            <person name="Mardis E.R."/>
            <person name="Wilson R.K."/>
        </authorList>
    </citation>
    <scope>NUCLEOTIDE SEQUENCE [LARGE SCALE GENOMIC DNA]</scope>
    <source>
        <strain evidence="2">DSM 10507 / JCM 14656 / S5a33</strain>
    </source>
</reference>
<evidence type="ECO:0000313" key="2">
    <source>
        <dbReference type="Proteomes" id="UP000003100"/>
    </source>
</evidence>
<dbReference type="RefSeq" id="WP_005951498.1">
    <property type="nucleotide sequence ID" value="NZ_CP136423.1"/>
</dbReference>
<comment type="caution">
    <text evidence="1">The sequence shown here is derived from an EMBL/GenBank/DDBJ whole genome shotgun (WGS) entry which is preliminary data.</text>
</comment>
<accession>C0CR31</accession>
<dbReference type="Proteomes" id="UP000003100">
    <property type="component" value="Unassembled WGS sequence"/>
</dbReference>
<dbReference type="HOGENOM" id="CLU_187723_0_0_9"/>
<dbReference type="GeneID" id="86822235"/>
<evidence type="ECO:0000313" key="1">
    <source>
        <dbReference type="EMBL" id="EEG47794.1"/>
    </source>
</evidence>
<dbReference type="AlphaFoldDB" id="C0CR31"/>
<reference evidence="1 2" key="2">
    <citation type="submission" date="2009-02" db="EMBL/GenBank/DDBJ databases">
        <title>Draft genome sequence of Blautia hydrogenotrophica DSM 10507 (Ruminococcus hydrogenotrophicus DSM 10507).</title>
        <authorList>
            <person name="Sudarsanam P."/>
            <person name="Ley R."/>
            <person name="Guruge J."/>
            <person name="Turnbaugh P.J."/>
            <person name="Mahowald M."/>
            <person name="Liep D."/>
            <person name="Gordon J."/>
        </authorList>
    </citation>
    <scope>NUCLEOTIDE SEQUENCE [LARGE SCALE GENOMIC DNA]</scope>
    <source>
        <strain evidence="2">DSM 10507 / JCM 14656 / S5a33</strain>
    </source>
</reference>
<organism evidence="1 2">
    <name type="scientific">Blautia hydrogenotrophica (strain DSM 10507 / JCM 14656 / S5a33)</name>
    <name type="common">Ruminococcus hydrogenotrophicus</name>
    <dbReference type="NCBI Taxonomy" id="476272"/>
    <lineage>
        <taxon>Bacteria</taxon>
        <taxon>Bacillati</taxon>
        <taxon>Bacillota</taxon>
        <taxon>Clostridia</taxon>
        <taxon>Lachnospirales</taxon>
        <taxon>Lachnospiraceae</taxon>
        <taxon>Blautia</taxon>
    </lineage>
</organism>
<dbReference type="EMBL" id="ACBZ01000177">
    <property type="protein sequence ID" value="EEG47794.1"/>
    <property type="molecule type" value="Genomic_DNA"/>
</dbReference>
<proteinExistence type="predicted"/>
<protein>
    <submittedName>
        <fullName evidence="1">Uncharacterized protein</fullName>
    </submittedName>
</protein>
<gene>
    <name evidence="1" type="ORF">RUMHYD_03344</name>
</gene>
<keyword evidence="2" id="KW-1185">Reference proteome</keyword>